<dbReference type="Proteomes" id="UP000631300">
    <property type="component" value="Unassembled WGS sequence"/>
</dbReference>
<evidence type="ECO:0000313" key="2">
    <source>
        <dbReference type="Proteomes" id="UP000631300"/>
    </source>
</evidence>
<accession>A0A918MYM0</accession>
<gene>
    <name evidence="1" type="ORF">GCM10007391_23530</name>
</gene>
<keyword evidence="2" id="KW-1185">Reference proteome</keyword>
<dbReference type="EMBL" id="BMXP01000005">
    <property type="protein sequence ID" value="GGW88656.1"/>
    <property type="molecule type" value="Genomic_DNA"/>
</dbReference>
<evidence type="ECO:0000313" key="1">
    <source>
        <dbReference type="EMBL" id="GGW88656.1"/>
    </source>
</evidence>
<protein>
    <submittedName>
        <fullName evidence="1">Uncharacterized protein</fullName>
    </submittedName>
</protein>
<reference evidence="1" key="1">
    <citation type="journal article" date="2014" name="Int. J. Syst. Evol. Microbiol.">
        <title>Complete genome sequence of Corynebacterium casei LMG S-19264T (=DSM 44701T), isolated from a smear-ripened cheese.</title>
        <authorList>
            <consortium name="US DOE Joint Genome Institute (JGI-PGF)"/>
            <person name="Walter F."/>
            <person name="Albersmeier A."/>
            <person name="Kalinowski J."/>
            <person name="Ruckert C."/>
        </authorList>
    </citation>
    <scope>NUCLEOTIDE SEQUENCE</scope>
    <source>
        <strain evidence="1">KCTC 22164</strain>
    </source>
</reference>
<comment type="caution">
    <text evidence="1">The sequence shown here is derived from an EMBL/GenBank/DDBJ whole genome shotgun (WGS) entry which is preliminary data.</text>
</comment>
<sequence>MQNYKYKMATKRLQKILGPITILIVAAGIFWAQQELSTSDVKSNSDIKSLQCNFVNSKCQFLLDGEPATARFDRTPATEEPITVTFTLPSSVTITRARITGVNMFMGQIPLILDKTDNRTWEGWFMLGSCSEPVMQWQITVEIKGRSAPAHLFFSTTRNTDA</sequence>
<dbReference type="RefSeq" id="WP_189406655.1">
    <property type="nucleotide sequence ID" value="NZ_BMXP01000005.1"/>
</dbReference>
<name>A0A918MYM0_9ALTE</name>
<dbReference type="AlphaFoldDB" id="A0A918MYM0"/>
<organism evidence="1 2">
    <name type="scientific">Alteromonas halophila</name>
    <dbReference type="NCBI Taxonomy" id="516698"/>
    <lineage>
        <taxon>Bacteria</taxon>
        <taxon>Pseudomonadati</taxon>
        <taxon>Pseudomonadota</taxon>
        <taxon>Gammaproteobacteria</taxon>
        <taxon>Alteromonadales</taxon>
        <taxon>Alteromonadaceae</taxon>
        <taxon>Alteromonas/Salinimonas group</taxon>
        <taxon>Alteromonas</taxon>
    </lineage>
</organism>
<reference evidence="1" key="2">
    <citation type="submission" date="2020-09" db="EMBL/GenBank/DDBJ databases">
        <authorList>
            <person name="Sun Q."/>
            <person name="Kim S."/>
        </authorList>
    </citation>
    <scope>NUCLEOTIDE SEQUENCE</scope>
    <source>
        <strain evidence="1">KCTC 22164</strain>
    </source>
</reference>
<proteinExistence type="predicted"/>